<reference evidence="3 4" key="1">
    <citation type="submission" date="2020-01" db="EMBL/GenBank/DDBJ databases">
        <title>Kibdelosporangium persica a novel Actinomycetes from a hot desert in Iran.</title>
        <authorList>
            <person name="Safaei N."/>
            <person name="Zaburannyi N."/>
            <person name="Mueller R."/>
            <person name="Wink J."/>
        </authorList>
    </citation>
    <scope>NUCLEOTIDE SEQUENCE [LARGE SCALE GENOMIC DNA]</scope>
    <source>
        <strain evidence="3 4">4NS15</strain>
    </source>
</reference>
<comment type="caution">
    <text evidence="3">The sequence shown here is derived from an EMBL/GenBank/DDBJ whole genome shotgun (WGS) entry which is preliminary data.</text>
</comment>
<dbReference type="InterPro" id="IPR012223">
    <property type="entry name" value="TEII"/>
</dbReference>
<dbReference type="InterPro" id="IPR001031">
    <property type="entry name" value="Thioesterase"/>
</dbReference>
<dbReference type="PANTHER" id="PTHR11487">
    <property type="entry name" value="THIOESTERASE"/>
    <property type="match status" value="1"/>
</dbReference>
<keyword evidence="4" id="KW-1185">Reference proteome</keyword>
<dbReference type="RefSeq" id="WP_173139730.1">
    <property type="nucleotide sequence ID" value="NZ_JAAATY010000028.1"/>
</dbReference>
<evidence type="ECO:0000256" key="1">
    <source>
        <dbReference type="ARBA" id="ARBA00007169"/>
    </source>
</evidence>
<comment type="similarity">
    <text evidence="1">Belongs to the thioesterase family.</text>
</comment>
<name>A0ABX2FE38_9PSEU</name>
<evidence type="ECO:0000259" key="2">
    <source>
        <dbReference type="Pfam" id="PF00975"/>
    </source>
</evidence>
<dbReference type="Pfam" id="PF00975">
    <property type="entry name" value="Thioesterase"/>
    <property type="match status" value="1"/>
</dbReference>
<evidence type="ECO:0000313" key="3">
    <source>
        <dbReference type="EMBL" id="NRN69483.1"/>
    </source>
</evidence>
<organism evidence="3 4">
    <name type="scientific">Kibdelosporangium persicum</name>
    <dbReference type="NCBI Taxonomy" id="2698649"/>
    <lineage>
        <taxon>Bacteria</taxon>
        <taxon>Bacillati</taxon>
        <taxon>Actinomycetota</taxon>
        <taxon>Actinomycetes</taxon>
        <taxon>Pseudonocardiales</taxon>
        <taxon>Pseudonocardiaceae</taxon>
        <taxon>Kibdelosporangium</taxon>
    </lineage>
</organism>
<evidence type="ECO:0000313" key="4">
    <source>
        <dbReference type="Proteomes" id="UP000763557"/>
    </source>
</evidence>
<dbReference type="EMBL" id="JAAATY010000028">
    <property type="protein sequence ID" value="NRN69483.1"/>
    <property type="molecule type" value="Genomic_DNA"/>
</dbReference>
<dbReference type="PANTHER" id="PTHR11487:SF0">
    <property type="entry name" value="S-ACYL FATTY ACID SYNTHASE THIOESTERASE, MEDIUM CHAIN"/>
    <property type="match status" value="1"/>
</dbReference>
<accession>A0ABX2FE38</accession>
<dbReference type="Gene3D" id="3.40.50.1820">
    <property type="entry name" value="alpha/beta hydrolase"/>
    <property type="match status" value="1"/>
</dbReference>
<protein>
    <submittedName>
        <fullName evidence="3">Thioesterase involved in non-ribosomal peptide biosynthesis</fullName>
    </submittedName>
</protein>
<dbReference type="Proteomes" id="UP000763557">
    <property type="component" value="Unassembled WGS sequence"/>
</dbReference>
<dbReference type="SUPFAM" id="SSF53474">
    <property type="entry name" value="alpha/beta-Hydrolases"/>
    <property type="match status" value="1"/>
</dbReference>
<gene>
    <name evidence="3" type="ORF">GC106_67400</name>
</gene>
<proteinExistence type="inferred from homology"/>
<dbReference type="InterPro" id="IPR029058">
    <property type="entry name" value="AB_hydrolase_fold"/>
</dbReference>
<sequence>MTAANTISPWLPYGRSGTGTRLYCFPHAGASAAVYANWRDAAGDDLVVCPVQLPGRAARGREAAHHDARKLVNDVLSGLGSEFTGDYAIFGHSVGALTAYLVTRKIVEQGGRPPRHLFVSGRAAPHLPSTRRELRALPVDDLVVELRALGGFPDVLQRDRALLEMFLPLLRADLSVNETYRHVPGPPLPIPLTVFGGHGDPRADDAELAAWRELSADSALFTYPGGHFYLEKRAPELLGVIRERLTVKV</sequence>
<feature type="domain" description="Thioesterase" evidence="2">
    <location>
        <begin position="21"/>
        <end position="243"/>
    </location>
</feature>